<keyword evidence="5" id="KW-1185">Reference proteome</keyword>
<evidence type="ECO:0000256" key="1">
    <source>
        <dbReference type="SAM" id="MobiDB-lite"/>
    </source>
</evidence>
<dbReference type="InterPro" id="IPR001251">
    <property type="entry name" value="CRAL-TRIO_dom"/>
</dbReference>
<dbReference type="PANTHER" id="PTHR45824:SF29">
    <property type="entry name" value="GH16843P"/>
    <property type="match status" value="1"/>
</dbReference>
<keyword evidence="2" id="KW-0812">Transmembrane</keyword>
<reference evidence="4" key="1">
    <citation type="submission" date="2023-04" db="EMBL/GenBank/DDBJ databases">
        <title>Phytophthora fragariaefolia NBRC 109709.</title>
        <authorList>
            <person name="Ichikawa N."/>
            <person name="Sato H."/>
            <person name="Tonouchi N."/>
        </authorList>
    </citation>
    <scope>NUCLEOTIDE SEQUENCE</scope>
    <source>
        <strain evidence="4">NBRC 109709</strain>
    </source>
</reference>
<evidence type="ECO:0000259" key="3">
    <source>
        <dbReference type="PROSITE" id="PS50191"/>
    </source>
</evidence>
<feature type="region of interest" description="Disordered" evidence="1">
    <location>
        <begin position="88"/>
        <end position="125"/>
    </location>
</feature>
<keyword evidence="2" id="KW-0472">Membrane</keyword>
<feature type="transmembrane region" description="Helical" evidence="2">
    <location>
        <begin position="453"/>
        <end position="475"/>
    </location>
</feature>
<keyword evidence="2" id="KW-1133">Transmembrane helix</keyword>
<dbReference type="EMBL" id="BSXT01001083">
    <property type="protein sequence ID" value="GMF38345.1"/>
    <property type="molecule type" value="Genomic_DNA"/>
</dbReference>
<dbReference type="InterPro" id="IPR052578">
    <property type="entry name" value="PI_Transfer_CRAL-TRIO"/>
</dbReference>
<name>A0A9W7CQ36_9STRA</name>
<dbReference type="CDD" id="cd00170">
    <property type="entry name" value="SEC14"/>
    <property type="match status" value="1"/>
</dbReference>
<gene>
    <name evidence="4" type="ORF">Pfra01_001102300</name>
</gene>
<protein>
    <submittedName>
        <fullName evidence="4">Unnamed protein product</fullName>
    </submittedName>
</protein>
<feature type="domain" description="CRAL-TRIO" evidence="3">
    <location>
        <begin position="648"/>
        <end position="811"/>
    </location>
</feature>
<evidence type="ECO:0000313" key="5">
    <source>
        <dbReference type="Proteomes" id="UP001165121"/>
    </source>
</evidence>
<dbReference type="Proteomes" id="UP001165121">
    <property type="component" value="Unassembled WGS sequence"/>
</dbReference>
<dbReference type="InterPro" id="IPR036865">
    <property type="entry name" value="CRAL-TRIO_dom_sf"/>
</dbReference>
<proteinExistence type="predicted"/>
<sequence length="845" mass="95058">MDVAHRCTVHVVMITHPHFTQSFSITSRYERTTDTSVDYGHSLNRMDIGRVLLRDAHYVWRERAALLEKDAVVLQVPPSAWQAAAAAVGGRAKKPKQKLKQKPKQKLTRQRSKPKVPPPTETLPLDGSLSCEGIVVSSAHMHSVRLQDLRSGREFLVDTTTKGKKQMWIELFASARSRANVSSSWRGDLALVDDGDALGSARSLTLLDMQQAVEMLVAATESDAAAAVVRGYDVEDILLGEGSAADFTEKEASVLARRLVEEDVLLPFCCACSFVYRVDRVYQVNCKHRLVREARMLNVDRERDSDDESRQDGIGRCRGHLLWLRDCAFQGLLAEFDRKEDEEESVSGTDGVQALLRFGAYSVPTALALANEMLHHELIVECFSGGDENAFQMTTTARYKKVCNETANDGVCGDDYDEKRRAIVSSERIARLKEERHRLDAQVLKLKEKYSRLINLFCFCCVLVLLDVLVTTVLLPDPLKFSLATGLLFWLTLGGGTATLSINIHPRNHADELIGFSQGAENVLKSSVLPPTHLASGDTLEETDWLVSTSSMSAYTNRRGSAAVAVMRRESMDRAVIVLTRAEEAEVHSFRLAIAHAASVPVEVTHVFSDEYLFSVLRVKNRAFAYAVTKMANIIEWRRIYEVNTVTWDDVKSHLVSGSMYWYGYDFQNRPILWVRAKLKNWDTMSSQRDVEVRAHVYLLELGCRRFMPPGVTTYTIVTDSSGLGMKQVDLRLMRGLLDVCVANFPDRIGLVHAGPLTRFLKFITSWLWPFLPVRLRSKVSLMHDCAAELAKHMDTDFIPLHMGGTAMHNLRTPPTNPAEVSDIMEITYMIDQQKRFMEELKLKV</sequence>
<dbReference type="SMART" id="SM00516">
    <property type="entry name" value="SEC14"/>
    <property type="match status" value="1"/>
</dbReference>
<accession>A0A9W7CQ36</accession>
<dbReference type="Gene3D" id="3.40.525.10">
    <property type="entry name" value="CRAL-TRIO lipid binding domain"/>
    <property type="match status" value="1"/>
</dbReference>
<organism evidence="4 5">
    <name type="scientific">Phytophthora fragariaefolia</name>
    <dbReference type="NCBI Taxonomy" id="1490495"/>
    <lineage>
        <taxon>Eukaryota</taxon>
        <taxon>Sar</taxon>
        <taxon>Stramenopiles</taxon>
        <taxon>Oomycota</taxon>
        <taxon>Peronosporomycetes</taxon>
        <taxon>Peronosporales</taxon>
        <taxon>Peronosporaceae</taxon>
        <taxon>Phytophthora</taxon>
    </lineage>
</organism>
<dbReference type="PROSITE" id="PS50191">
    <property type="entry name" value="CRAL_TRIO"/>
    <property type="match status" value="1"/>
</dbReference>
<evidence type="ECO:0000313" key="4">
    <source>
        <dbReference type="EMBL" id="GMF38345.1"/>
    </source>
</evidence>
<dbReference type="SUPFAM" id="SSF52087">
    <property type="entry name" value="CRAL/TRIO domain"/>
    <property type="match status" value="1"/>
</dbReference>
<dbReference type="OrthoDB" id="75724at2759"/>
<dbReference type="GO" id="GO:0008526">
    <property type="term" value="F:phosphatidylinositol transfer activity"/>
    <property type="evidence" value="ECO:0007669"/>
    <property type="project" value="TreeGrafter"/>
</dbReference>
<feature type="compositionally biased region" description="Basic residues" evidence="1">
    <location>
        <begin position="91"/>
        <end position="114"/>
    </location>
</feature>
<evidence type="ECO:0000256" key="2">
    <source>
        <dbReference type="SAM" id="Phobius"/>
    </source>
</evidence>
<dbReference type="AlphaFoldDB" id="A0A9W7CQ36"/>
<comment type="caution">
    <text evidence="4">The sequence shown here is derived from an EMBL/GenBank/DDBJ whole genome shotgun (WGS) entry which is preliminary data.</text>
</comment>
<dbReference type="PANTHER" id="PTHR45824">
    <property type="entry name" value="GH16843P"/>
    <property type="match status" value="1"/>
</dbReference>
<dbReference type="Pfam" id="PF00650">
    <property type="entry name" value="CRAL_TRIO"/>
    <property type="match status" value="1"/>
</dbReference>